<dbReference type="InterPro" id="IPR016024">
    <property type="entry name" value="ARM-type_fold"/>
</dbReference>
<dbReference type="Pfam" id="PF08331">
    <property type="entry name" value="QueG_DUF1730"/>
    <property type="match status" value="1"/>
</dbReference>
<dbReference type="NCBIfam" id="TIGR00276">
    <property type="entry name" value="tRNA epoxyqueuosine(34) reductase QueG"/>
    <property type="match status" value="1"/>
</dbReference>
<dbReference type="Pfam" id="PF13484">
    <property type="entry name" value="Fer4_16"/>
    <property type="match status" value="1"/>
</dbReference>
<evidence type="ECO:0000256" key="6">
    <source>
        <dbReference type="ARBA" id="ARBA00023002"/>
    </source>
</evidence>
<dbReference type="SUPFAM" id="SSF48371">
    <property type="entry name" value="ARM repeat"/>
    <property type="match status" value="1"/>
</dbReference>
<dbReference type="GO" id="GO:0046872">
    <property type="term" value="F:metal ion binding"/>
    <property type="evidence" value="ECO:0007669"/>
    <property type="project" value="UniProtKB-KW"/>
</dbReference>
<keyword evidence="1" id="KW-0004">4Fe-4S</keyword>
<dbReference type="Pfam" id="PF13646">
    <property type="entry name" value="HEAT_2"/>
    <property type="match status" value="1"/>
</dbReference>
<dbReference type="PANTHER" id="PTHR30002:SF4">
    <property type="entry name" value="EPOXYQUEUOSINE REDUCTASE"/>
    <property type="match status" value="1"/>
</dbReference>
<dbReference type="PROSITE" id="PS00198">
    <property type="entry name" value="4FE4S_FER_1"/>
    <property type="match status" value="1"/>
</dbReference>
<keyword evidence="4" id="KW-0479">Metal-binding</keyword>
<dbReference type="PANTHER" id="PTHR30002">
    <property type="entry name" value="EPOXYQUEUOSINE REDUCTASE"/>
    <property type="match status" value="1"/>
</dbReference>
<dbReference type="Gene3D" id="3.30.70.20">
    <property type="match status" value="1"/>
</dbReference>
<dbReference type="GO" id="GO:0051539">
    <property type="term" value="F:4 iron, 4 sulfur cluster binding"/>
    <property type="evidence" value="ECO:0007669"/>
    <property type="project" value="UniProtKB-KW"/>
</dbReference>
<keyword evidence="5" id="KW-0671">Queuosine biosynthesis</keyword>
<dbReference type="InterPro" id="IPR017900">
    <property type="entry name" value="4Fe4S_Fe_S_CS"/>
</dbReference>
<dbReference type="SUPFAM" id="SSF54862">
    <property type="entry name" value="4Fe-4S ferredoxins"/>
    <property type="match status" value="1"/>
</dbReference>
<dbReference type="EMBL" id="FJNE01000003">
    <property type="protein sequence ID" value="CZQ91939.1"/>
    <property type="molecule type" value="Genomic_DNA"/>
</dbReference>
<dbReference type="GO" id="GO:0052693">
    <property type="term" value="F:epoxyqueuosine reductase activity"/>
    <property type="evidence" value="ECO:0007669"/>
    <property type="project" value="TreeGrafter"/>
</dbReference>
<reference evidence="10 11" key="1">
    <citation type="submission" date="2016-02" db="EMBL/GenBank/DDBJ databases">
        <authorList>
            <person name="Wen L."/>
            <person name="He K."/>
            <person name="Yang H."/>
        </authorList>
    </citation>
    <scope>NUCLEOTIDE SEQUENCE [LARGE SCALE GENOMIC DNA]</scope>
    <source>
        <strain evidence="10">Trichococcus palustris</strain>
    </source>
</reference>
<gene>
    <name evidence="10" type="ORF">Tpal_1486</name>
</gene>
<name>A0A143YJ89_9LACT</name>
<keyword evidence="3" id="KW-0819">tRNA processing</keyword>
<proteinExistence type="predicted"/>
<dbReference type="InterPro" id="IPR013542">
    <property type="entry name" value="QueG_DUF1730"/>
</dbReference>
<protein>
    <submittedName>
        <fullName evidence="10">Armadillo-type fold</fullName>
    </submittedName>
</protein>
<keyword evidence="2" id="KW-0963">Cytoplasm</keyword>
<organism evidence="10 11">
    <name type="scientific">Trichococcus palustris</name>
    <dbReference type="NCBI Taxonomy" id="140314"/>
    <lineage>
        <taxon>Bacteria</taxon>
        <taxon>Bacillati</taxon>
        <taxon>Bacillota</taxon>
        <taxon>Bacilli</taxon>
        <taxon>Lactobacillales</taxon>
        <taxon>Carnobacteriaceae</taxon>
        <taxon>Trichococcus</taxon>
    </lineage>
</organism>
<feature type="domain" description="4Fe-4S ferredoxin-type" evidence="9">
    <location>
        <begin position="177"/>
        <end position="208"/>
    </location>
</feature>
<keyword evidence="7" id="KW-0408">Iron</keyword>
<keyword evidence="6" id="KW-0560">Oxidoreductase</keyword>
<dbReference type="InterPro" id="IPR011989">
    <property type="entry name" value="ARM-like"/>
</dbReference>
<dbReference type="PROSITE" id="PS51379">
    <property type="entry name" value="4FE4S_FER_2"/>
    <property type="match status" value="1"/>
</dbReference>
<dbReference type="OrthoDB" id="9784571at2"/>
<dbReference type="STRING" id="140314.SAMN04488076_11570"/>
<evidence type="ECO:0000256" key="8">
    <source>
        <dbReference type="ARBA" id="ARBA00023014"/>
    </source>
</evidence>
<dbReference type="InterPro" id="IPR004453">
    <property type="entry name" value="QueG"/>
</dbReference>
<keyword evidence="11" id="KW-1185">Reference proteome</keyword>
<evidence type="ECO:0000259" key="9">
    <source>
        <dbReference type="PROSITE" id="PS51379"/>
    </source>
</evidence>
<dbReference type="InterPro" id="IPR017896">
    <property type="entry name" value="4Fe4S_Fe-S-bd"/>
</dbReference>
<keyword evidence="8" id="KW-0411">Iron-sulfur</keyword>
<evidence type="ECO:0000313" key="11">
    <source>
        <dbReference type="Proteomes" id="UP000242754"/>
    </source>
</evidence>
<dbReference type="Proteomes" id="UP000242754">
    <property type="component" value="Unassembled WGS sequence"/>
</dbReference>
<evidence type="ECO:0000256" key="2">
    <source>
        <dbReference type="ARBA" id="ARBA00022490"/>
    </source>
</evidence>
<dbReference type="RefSeq" id="WP_087032988.1">
    <property type="nucleotide sequence ID" value="NZ_FJNE01000003.1"/>
</dbReference>
<dbReference type="AlphaFoldDB" id="A0A143YJ89"/>
<evidence type="ECO:0000256" key="3">
    <source>
        <dbReference type="ARBA" id="ARBA00022694"/>
    </source>
</evidence>
<evidence type="ECO:0000313" key="10">
    <source>
        <dbReference type="EMBL" id="CZQ91939.1"/>
    </source>
</evidence>
<evidence type="ECO:0000256" key="1">
    <source>
        <dbReference type="ARBA" id="ARBA00022485"/>
    </source>
</evidence>
<dbReference type="GO" id="GO:0008616">
    <property type="term" value="P:tRNA queuosine(34) biosynthetic process"/>
    <property type="evidence" value="ECO:0007669"/>
    <property type="project" value="UniProtKB-KW"/>
</dbReference>
<sequence>MDYTALKAEILQESKRLGIDKLGFTTAEPFDYMLEDLKEQHRKGHTVGFEHQVMEERIYPELIFDRPQAILSLALAYPSKMTAKAERVKGERRGNFARASWGTDYHVILRDKMDQLITFIQSKVPDARFKPMVDTGELIDTVVAQRAGLGFIGRNGLLITREYGSYIYLGEVMTDIPFPPDEPGVFGCGECTRCVDYCPTGAILGNGQLNPNVCLSYQTQTKGFMPEEFRKKMSHVIYGCDICQQVCPYNKGMDFHLHPEMEPEPESVSPVLQPMLTISNREFKEQFGHLAGSWRGKKPLQRNAIIALANYRDRTAIPALLQLIEQDPRPVMRGTAGWAIGEIVREANPELLAFYEERIAAETDEETRLELEKAHQKIKAL</sequence>
<evidence type="ECO:0000256" key="5">
    <source>
        <dbReference type="ARBA" id="ARBA00022785"/>
    </source>
</evidence>
<dbReference type="Gene3D" id="1.25.10.10">
    <property type="entry name" value="Leucine-rich Repeat Variant"/>
    <property type="match status" value="1"/>
</dbReference>
<accession>A0A143YJ89</accession>
<evidence type="ECO:0000256" key="4">
    <source>
        <dbReference type="ARBA" id="ARBA00022723"/>
    </source>
</evidence>
<evidence type="ECO:0000256" key="7">
    <source>
        <dbReference type="ARBA" id="ARBA00023004"/>
    </source>
</evidence>